<evidence type="ECO:0000313" key="2">
    <source>
        <dbReference type="EMBL" id="KAJ4927870.1"/>
    </source>
</evidence>
<accession>A0AAD6FBM1</accession>
<protein>
    <submittedName>
        <fullName evidence="2">Uncharacterized protein</fullName>
    </submittedName>
</protein>
<gene>
    <name evidence="2" type="ORF">JOQ06_015672</name>
</gene>
<name>A0AAD6FBM1_9TELE</name>
<keyword evidence="3" id="KW-1185">Reference proteome</keyword>
<dbReference type="Proteomes" id="UP001219934">
    <property type="component" value="Unassembled WGS sequence"/>
</dbReference>
<sequence length="72" mass="7747">MEEVRTQRVQRGHPSALPPPPQPHSLALIHQRGSQPVHHPATTQSPIPASAQCRSRGPSWGTAKARSLSDDG</sequence>
<dbReference type="AlphaFoldDB" id="A0AAD6FBM1"/>
<dbReference type="EMBL" id="JAPTMU010000018">
    <property type="protein sequence ID" value="KAJ4927870.1"/>
    <property type="molecule type" value="Genomic_DNA"/>
</dbReference>
<comment type="caution">
    <text evidence="2">The sequence shown here is derived from an EMBL/GenBank/DDBJ whole genome shotgun (WGS) entry which is preliminary data.</text>
</comment>
<evidence type="ECO:0000313" key="3">
    <source>
        <dbReference type="Proteomes" id="UP001219934"/>
    </source>
</evidence>
<proteinExistence type="predicted"/>
<evidence type="ECO:0000256" key="1">
    <source>
        <dbReference type="SAM" id="MobiDB-lite"/>
    </source>
</evidence>
<reference evidence="2" key="1">
    <citation type="submission" date="2022-11" db="EMBL/GenBank/DDBJ databases">
        <title>Chromosome-level genome of Pogonophryne albipinna.</title>
        <authorList>
            <person name="Jo E."/>
        </authorList>
    </citation>
    <scope>NUCLEOTIDE SEQUENCE</scope>
    <source>
        <strain evidence="2">SGF0006</strain>
        <tissue evidence="2">Muscle</tissue>
    </source>
</reference>
<feature type="region of interest" description="Disordered" evidence="1">
    <location>
        <begin position="1"/>
        <end position="72"/>
    </location>
</feature>
<organism evidence="2 3">
    <name type="scientific">Pogonophryne albipinna</name>
    <dbReference type="NCBI Taxonomy" id="1090488"/>
    <lineage>
        <taxon>Eukaryota</taxon>
        <taxon>Metazoa</taxon>
        <taxon>Chordata</taxon>
        <taxon>Craniata</taxon>
        <taxon>Vertebrata</taxon>
        <taxon>Euteleostomi</taxon>
        <taxon>Actinopterygii</taxon>
        <taxon>Neopterygii</taxon>
        <taxon>Teleostei</taxon>
        <taxon>Neoteleostei</taxon>
        <taxon>Acanthomorphata</taxon>
        <taxon>Eupercaria</taxon>
        <taxon>Perciformes</taxon>
        <taxon>Notothenioidei</taxon>
        <taxon>Pogonophryne</taxon>
    </lineage>
</organism>